<keyword evidence="1" id="KW-0812">Transmembrane</keyword>
<feature type="transmembrane region" description="Helical" evidence="1">
    <location>
        <begin position="157"/>
        <end position="177"/>
    </location>
</feature>
<proteinExistence type="predicted"/>
<feature type="transmembrane region" description="Helical" evidence="1">
    <location>
        <begin position="118"/>
        <end position="137"/>
    </location>
</feature>
<feature type="transmembrane region" description="Helical" evidence="1">
    <location>
        <begin position="49"/>
        <end position="74"/>
    </location>
</feature>
<dbReference type="KEGG" id="aser:Asera_34340"/>
<gene>
    <name evidence="2" type="ORF">Asera_34340</name>
</gene>
<sequence>MPPPLRLPRRIPPKINLVLALLVSVLWWNGSLGDHWLDGPVLLRGVACVAMVQLGFLCTTLIGGLLAGLDVAVLDIGTGRIRGRWLIGRYAVLLRTIPLPIRFGFNQPRGGVATARRWLLAFVPALASTAAMVWVLWQLLNFDRSVGPIPVPWLRPAATIALFVFGWLVLWGGQLNVPSQLPTRIALWRPRRFAPTKWAVAKAGRATAQRLSRAESRGDHEAMQVSLDALADNISERDAALVRIAIRYHRGEYAAASAAAAAHLDVVGIDDMMARGSFCLYTGLAVLADQPVAPEAAARARELCPAVAFTLRRDFAAVVLALFALYDRDTDLALQFCQQAIRWSINQYDAGEAELIAAIAAATAGDRREAQRSLRRGRRRAPTSPLAAVVERRLAEPPAITVTVDAAADD</sequence>
<name>A0A810L4K2_9ACTN</name>
<keyword evidence="3" id="KW-1185">Reference proteome</keyword>
<evidence type="ECO:0000313" key="3">
    <source>
        <dbReference type="Proteomes" id="UP000680750"/>
    </source>
</evidence>
<keyword evidence="1" id="KW-0472">Membrane</keyword>
<dbReference type="Proteomes" id="UP000680750">
    <property type="component" value="Chromosome"/>
</dbReference>
<organism evidence="2 3">
    <name type="scientific">Actinocatenispora sera</name>
    <dbReference type="NCBI Taxonomy" id="390989"/>
    <lineage>
        <taxon>Bacteria</taxon>
        <taxon>Bacillati</taxon>
        <taxon>Actinomycetota</taxon>
        <taxon>Actinomycetes</taxon>
        <taxon>Micromonosporales</taxon>
        <taxon>Micromonosporaceae</taxon>
        <taxon>Actinocatenispora</taxon>
    </lineage>
</organism>
<evidence type="ECO:0000313" key="2">
    <source>
        <dbReference type="EMBL" id="BCJ29326.1"/>
    </source>
</evidence>
<keyword evidence="1" id="KW-1133">Transmembrane helix</keyword>
<dbReference type="AlphaFoldDB" id="A0A810L4K2"/>
<protein>
    <submittedName>
        <fullName evidence="2">Uncharacterized protein</fullName>
    </submittedName>
</protein>
<dbReference type="RefSeq" id="WP_157035255.1">
    <property type="nucleotide sequence ID" value="NZ_AP023354.1"/>
</dbReference>
<accession>A0A810L4K2</accession>
<reference evidence="2" key="1">
    <citation type="submission" date="2020-08" db="EMBL/GenBank/DDBJ databases">
        <title>Whole genome shotgun sequence of Actinocatenispora sera NBRC 101916.</title>
        <authorList>
            <person name="Komaki H."/>
            <person name="Tamura T."/>
        </authorList>
    </citation>
    <scope>NUCLEOTIDE SEQUENCE</scope>
    <source>
        <strain evidence="2">NBRC 101916</strain>
    </source>
</reference>
<evidence type="ECO:0000256" key="1">
    <source>
        <dbReference type="SAM" id="Phobius"/>
    </source>
</evidence>
<dbReference type="EMBL" id="AP023354">
    <property type="protein sequence ID" value="BCJ29326.1"/>
    <property type="molecule type" value="Genomic_DNA"/>
</dbReference>